<reference evidence="2 3" key="1">
    <citation type="submission" date="2019-06" db="EMBL/GenBank/DDBJ databases">
        <authorList>
            <person name="Rodrigo-Torres L."/>
            <person name="Arahal R. D."/>
            <person name="Lucena T."/>
        </authorList>
    </citation>
    <scope>NUCLEOTIDE SEQUENCE [LARGE SCALE GENOMIC DNA]</scope>
    <source>
        <strain evidence="2 3">SB0023/3</strain>
    </source>
</reference>
<evidence type="ECO:0000256" key="1">
    <source>
        <dbReference type="SAM" id="MobiDB-lite"/>
    </source>
</evidence>
<name>A0A509E8J5_9HYPH</name>
<gene>
    <name evidence="2" type="ORF">MET9862_01090</name>
</gene>
<accession>A0A509E8J5</accession>
<dbReference type="EMBL" id="CABFPH010000009">
    <property type="protein sequence ID" value="VUD70521.1"/>
    <property type="molecule type" value="Genomic_DNA"/>
</dbReference>
<evidence type="ECO:0000313" key="3">
    <source>
        <dbReference type="Proteomes" id="UP000410984"/>
    </source>
</evidence>
<dbReference type="AlphaFoldDB" id="A0A509E8J5"/>
<feature type="region of interest" description="Disordered" evidence="1">
    <location>
        <begin position="138"/>
        <end position="157"/>
    </location>
</feature>
<organism evidence="2 3">
    <name type="scientific">Methylobacterium symbioticum</name>
    <dbReference type="NCBI Taxonomy" id="2584084"/>
    <lineage>
        <taxon>Bacteria</taxon>
        <taxon>Pseudomonadati</taxon>
        <taxon>Pseudomonadota</taxon>
        <taxon>Alphaproteobacteria</taxon>
        <taxon>Hyphomicrobiales</taxon>
        <taxon>Methylobacteriaceae</taxon>
        <taxon>Methylobacterium</taxon>
    </lineage>
</organism>
<dbReference type="RefSeq" id="WP_185156755.1">
    <property type="nucleotide sequence ID" value="NZ_CABFPH010000009.1"/>
</dbReference>
<protein>
    <submittedName>
        <fullName evidence="2">Uncharacterized protein</fullName>
    </submittedName>
</protein>
<evidence type="ECO:0000313" key="2">
    <source>
        <dbReference type="EMBL" id="VUD70521.1"/>
    </source>
</evidence>
<dbReference type="Proteomes" id="UP000410984">
    <property type="component" value="Unassembled WGS sequence"/>
</dbReference>
<keyword evidence="3" id="KW-1185">Reference proteome</keyword>
<sequence length="157" mass="16848">MTVLRAACLAGLLLAAGAAYLGWALTSESGYASGGRAIKARYGYLSMPHVERQSLRKLALMKAAATCEWELNEAFWDRVYGLYVGDARGVRAAVFDTLLADQERYFRADPDHSRCRAAWTRFGTQGADLPGILRVSGGAAQEPAGPRVRGAEAASGH</sequence>
<proteinExistence type="predicted"/>